<evidence type="ECO:0000256" key="1">
    <source>
        <dbReference type="RuleBase" id="RU000716"/>
    </source>
</evidence>
<organism evidence="3 4">
    <name type="scientific">Microbulbifer halophilus</name>
    <dbReference type="NCBI Taxonomy" id="453963"/>
    <lineage>
        <taxon>Bacteria</taxon>
        <taxon>Pseudomonadati</taxon>
        <taxon>Pseudomonadota</taxon>
        <taxon>Gammaproteobacteria</taxon>
        <taxon>Cellvibrionales</taxon>
        <taxon>Microbulbiferaceae</taxon>
        <taxon>Microbulbifer</taxon>
    </lineage>
</organism>
<evidence type="ECO:0000313" key="3">
    <source>
        <dbReference type="EMBL" id="MFD2309465.1"/>
    </source>
</evidence>
<keyword evidence="4" id="KW-1185">Reference proteome</keyword>
<reference evidence="4" key="1">
    <citation type="journal article" date="2019" name="Int. J. Syst. Evol. Microbiol.">
        <title>The Global Catalogue of Microorganisms (GCM) 10K type strain sequencing project: providing services to taxonomists for standard genome sequencing and annotation.</title>
        <authorList>
            <consortium name="The Broad Institute Genomics Platform"/>
            <consortium name="The Broad Institute Genome Sequencing Center for Infectious Disease"/>
            <person name="Wu L."/>
            <person name="Ma J."/>
        </authorList>
    </citation>
    <scope>NUCLEOTIDE SEQUENCE [LARGE SCALE GENOMIC DNA]</scope>
    <source>
        <strain evidence="4">KCTC 12848</strain>
    </source>
</reference>
<evidence type="ECO:0000259" key="2">
    <source>
        <dbReference type="Pfam" id="PF04542"/>
    </source>
</evidence>
<dbReference type="RefSeq" id="WP_265721764.1">
    <property type="nucleotide sequence ID" value="NZ_JAPIVK010000014.1"/>
</dbReference>
<dbReference type="InterPro" id="IPR000838">
    <property type="entry name" value="RNA_pol_sigma70_ECF_CS"/>
</dbReference>
<keyword evidence="1" id="KW-0804">Transcription</keyword>
<keyword evidence="1" id="KW-0238">DNA-binding</keyword>
<dbReference type="Proteomes" id="UP001597425">
    <property type="component" value="Unassembled WGS sequence"/>
</dbReference>
<comment type="caution">
    <text evidence="3">The sequence shown here is derived from an EMBL/GenBank/DDBJ whole genome shotgun (WGS) entry which is preliminary data.</text>
</comment>
<sequence>MDREYRDMALAMVKLRGAARRFSRRRDEAEDLLQDALAEALAAGRTDLAQRANMAWLVGVMRNRAAETARGAARRRLRESAYAEYLSGNPVSPATPAAIDWGRLPLSLRAVARLVLSGHTRGEISYLLGVSDTALRQRITALRRKLAQMDSTRPSDFSGLSQPLPYGRFRRALRRALARRGGRLGTHDPDGHLLLISGAASQPGGWRQL</sequence>
<dbReference type="InterPro" id="IPR013325">
    <property type="entry name" value="RNA_pol_sigma_r2"/>
</dbReference>
<accession>A0ABW5E9Z0</accession>
<comment type="similarity">
    <text evidence="1">Belongs to the sigma-70 factor family. ECF subfamily.</text>
</comment>
<gene>
    <name evidence="3" type="ORF">ACFSKX_03460</name>
</gene>
<dbReference type="SUPFAM" id="SSF88946">
    <property type="entry name" value="Sigma2 domain of RNA polymerase sigma factors"/>
    <property type="match status" value="1"/>
</dbReference>
<dbReference type="Gene3D" id="1.10.1740.10">
    <property type="match status" value="1"/>
</dbReference>
<keyword evidence="1" id="KW-0805">Transcription regulation</keyword>
<keyword evidence="1" id="KW-0731">Sigma factor</keyword>
<dbReference type="InterPro" id="IPR007627">
    <property type="entry name" value="RNA_pol_sigma70_r2"/>
</dbReference>
<dbReference type="EMBL" id="JBHUJD010000003">
    <property type="protein sequence ID" value="MFD2309465.1"/>
    <property type="molecule type" value="Genomic_DNA"/>
</dbReference>
<evidence type="ECO:0000313" key="4">
    <source>
        <dbReference type="Proteomes" id="UP001597425"/>
    </source>
</evidence>
<protein>
    <recommendedName>
        <fullName evidence="1">RNA polymerase sigma factor</fullName>
    </recommendedName>
</protein>
<proteinExistence type="inferred from homology"/>
<feature type="domain" description="RNA polymerase sigma-70 region 2" evidence="2">
    <location>
        <begin position="15"/>
        <end position="74"/>
    </location>
</feature>
<name>A0ABW5E9Z0_9GAMM</name>
<dbReference type="PROSITE" id="PS01063">
    <property type="entry name" value="SIGMA70_ECF"/>
    <property type="match status" value="1"/>
</dbReference>
<dbReference type="Pfam" id="PF04542">
    <property type="entry name" value="Sigma70_r2"/>
    <property type="match status" value="1"/>
</dbReference>